<evidence type="ECO:0000313" key="2">
    <source>
        <dbReference type="Proteomes" id="UP001055171"/>
    </source>
</evidence>
<proteinExistence type="predicted"/>
<dbReference type="EMBL" id="CP092423">
    <property type="protein sequence ID" value="ULP43268.1"/>
    <property type="molecule type" value="Genomic_DNA"/>
</dbReference>
<accession>A0ABY3UUM2</accession>
<dbReference type="Proteomes" id="UP001055171">
    <property type="component" value="Chromosome"/>
</dbReference>
<organism evidence="1 2">
    <name type="scientific">Mycobacterium lentiflavum</name>
    <dbReference type="NCBI Taxonomy" id="141349"/>
    <lineage>
        <taxon>Bacteria</taxon>
        <taxon>Bacillati</taxon>
        <taxon>Actinomycetota</taxon>
        <taxon>Actinomycetes</taxon>
        <taxon>Mycobacteriales</taxon>
        <taxon>Mycobacteriaceae</taxon>
        <taxon>Mycobacterium</taxon>
        <taxon>Mycobacterium simiae complex</taxon>
    </lineage>
</organism>
<keyword evidence="2" id="KW-1185">Reference proteome</keyword>
<gene>
    <name evidence="1" type="ORF">MJO58_04575</name>
</gene>
<protein>
    <submittedName>
        <fullName evidence="1">Uncharacterized protein</fullName>
    </submittedName>
</protein>
<dbReference type="RefSeq" id="WP_239722128.1">
    <property type="nucleotide sequence ID" value="NZ_CP092423.2"/>
</dbReference>
<evidence type="ECO:0000313" key="1">
    <source>
        <dbReference type="EMBL" id="ULP43268.1"/>
    </source>
</evidence>
<name>A0ABY3UUM2_MYCLN</name>
<sequence length="65" mass="7078">MNPDRITNLEIATADSYGLADMLGRRACSLRVIVVDRVGRKFSSLPAETISKLIDMTIAQLAEAV</sequence>
<reference evidence="1" key="1">
    <citation type="submission" date="2022-08" db="EMBL/GenBank/DDBJ databases">
        <title>Complete genome sequence of 14 non-tuberculosis mycobacteria type-strains.</title>
        <authorList>
            <person name="Igarashi Y."/>
            <person name="Osugi A."/>
            <person name="Mitarai S."/>
        </authorList>
    </citation>
    <scope>NUCLEOTIDE SEQUENCE</scope>
    <source>
        <strain evidence="1">ATCC 51985</strain>
    </source>
</reference>